<accession>A0ABP0XES2</accession>
<dbReference type="Proteomes" id="UP001497444">
    <property type="component" value="Chromosome 8"/>
</dbReference>
<evidence type="ECO:0000313" key="2">
    <source>
        <dbReference type="EMBL" id="CAK9277609.1"/>
    </source>
</evidence>
<dbReference type="InterPro" id="IPR000719">
    <property type="entry name" value="Prot_kinase_dom"/>
</dbReference>
<dbReference type="Gene3D" id="3.30.200.20">
    <property type="entry name" value="Phosphorylase Kinase, domain 1"/>
    <property type="match status" value="1"/>
</dbReference>
<dbReference type="PANTHER" id="PTHR44329:SF260">
    <property type="entry name" value="PROTEIN KINASE DOMAIN-CONTAINING PROTEIN"/>
    <property type="match status" value="1"/>
</dbReference>
<dbReference type="InterPro" id="IPR001245">
    <property type="entry name" value="Ser-Thr/Tyr_kinase_cat_dom"/>
</dbReference>
<protein>
    <recommendedName>
        <fullName evidence="1">Protein kinase domain-containing protein</fullName>
    </recommendedName>
</protein>
<dbReference type="PROSITE" id="PS50011">
    <property type="entry name" value="PROTEIN_KINASE_DOM"/>
    <property type="match status" value="1"/>
</dbReference>
<keyword evidence="3" id="KW-1185">Reference proteome</keyword>
<evidence type="ECO:0000313" key="3">
    <source>
        <dbReference type="Proteomes" id="UP001497444"/>
    </source>
</evidence>
<dbReference type="Gene3D" id="1.10.510.10">
    <property type="entry name" value="Transferase(Phosphotransferase) domain 1"/>
    <property type="match status" value="1"/>
</dbReference>
<gene>
    <name evidence="2" type="ORF">CSSPJE1EN1_LOCUS23087</name>
</gene>
<dbReference type="InterPro" id="IPR011009">
    <property type="entry name" value="Kinase-like_dom_sf"/>
</dbReference>
<name>A0ABP0XES2_9BRYO</name>
<reference evidence="2" key="1">
    <citation type="submission" date="2024-02" db="EMBL/GenBank/DDBJ databases">
        <authorList>
            <consortium name="ELIXIR-Norway"/>
            <consortium name="Elixir Norway"/>
        </authorList>
    </citation>
    <scope>NUCLEOTIDE SEQUENCE</scope>
</reference>
<proteinExistence type="predicted"/>
<dbReference type="SUPFAM" id="SSF56112">
    <property type="entry name" value="Protein kinase-like (PK-like)"/>
    <property type="match status" value="1"/>
</dbReference>
<dbReference type="Pfam" id="PF07714">
    <property type="entry name" value="PK_Tyr_Ser-Thr"/>
    <property type="match status" value="1"/>
</dbReference>
<dbReference type="InterPro" id="IPR051681">
    <property type="entry name" value="Ser/Thr_Kinases-Pseudokinases"/>
</dbReference>
<dbReference type="SMART" id="SM00220">
    <property type="entry name" value="S_TKc"/>
    <property type="match status" value="1"/>
</dbReference>
<dbReference type="InterPro" id="IPR008271">
    <property type="entry name" value="Ser/Thr_kinase_AS"/>
</dbReference>
<dbReference type="PANTHER" id="PTHR44329">
    <property type="entry name" value="SERINE/THREONINE-PROTEIN KINASE TNNI3K-RELATED"/>
    <property type="match status" value="1"/>
</dbReference>
<feature type="domain" description="Protein kinase" evidence="1">
    <location>
        <begin position="322"/>
        <end position="615"/>
    </location>
</feature>
<evidence type="ECO:0000259" key="1">
    <source>
        <dbReference type="PROSITE" id="PS50011"/>
    </source>
</evidence>
<sequence length="631" mass="71539">MTERRRSCDVCQDLEGMESTITSKLVQAIEDARDSCMGVQQRLMELRGDPKVNGLQADYLKARLIWLQKPPLFPLYSNIIPWLREHAAAAAEADSRSESPSRHESFGVQAVFDDALLFCANALRELSRVMRIGEALVVDCVAESSKDWKPELWILESILASDETNPAAQRQNSNKILRVGGSSSSPLSPAAAADEEPLWSPFYLVLRDLHYALGLVEKAYAELNEMCGYIFHFIPPHVIKKTLDQRLENDTKCCRVNAQKDTVELLCECKNLFSANKTRSSSKFRCASYMLGKLNLRCHPKPGGPTPDHLPEFLCIENNELEGNSEPFADGSFGYVSERLWLQFPVAVKTMKSDVLKDLFEEVAMLARVEHPHVVRLVGYCCIIRGRETTTRNRLVMQRMSNDLRRLMDIIVESPEFDGDVPFPAPVALDIIMQLAEALKFLRIQRVMHRDIKAKNILVNDRPLLQSSAADTTTRIDDQHHGRKQLQYYLVKLTDMGLSQYKLPQNSTSASKMKGATNWRAPEVFAENTSTYNWAADVYSFAMACYEIVSGKTPFYDVKTITYKRLCQGERPTLPSNCQPELADLIRRCWETEPSDRPNIFQICQELESCKEALLRRYNNYFVAEAAAAVP</sequence>
<dbReference type="PROSITE" id="PS00108">
    <property type="entry name" value="PROTEIN_KINASE_ST"/>
    <property type="match status" value="1"/>
</dbReference>
<organism evidence="2 3">
    <name type="scientific">Sphagnum jensenii</name>
    <dbReference type="NCBI Taxonomy" id="128206"/>
    <lineage>
        <taxon>Eukaryota</taxon>
        <taxon>Viridiplantae</taxon>
        <taxon>Streptophyta</taxon>
        <taxon>Embryophyta</taxon>
        <taxon>Bryophyta</taxon>
        <taxon>Sphagnophytina</taxon>
        <taxon>Sphagnopsida</taxon>
        <taxon>Sphagnales</taxon>
        <taxon>Sphagnaceae</taxon>
        <taxon>Sphagnum</taxon>
    </lineage>
</organism>
<dbReference type="EMBL" id="OZ020103">
    <property type="protein sequence ID" value="CAK9277609.1"/>
    <property type="molecule type" value="Genomic_DNA"/>
</dbReference>